<sequence>MIVKRTITKDDISEMPKVTFDGKIIMICTEKDAERAIEFLNKYAVLGIDSETKPSFVKGKSHKVSLLQVATDTHCFLFRLNLIGFPKVLIDLLENPSIVKVGLSLKDDFLALHRRVSFKQQNCIELQEFVKPFGIQDKSLQKIYAILFGQKISKSQRLSNWEAETLSPSQQQYAATDAWTCLKIYTLLQELHQTGDYVKEEIVEPVIEEKEK</sequence>
<reference evidence="2 3" key="1">
    <citation type="submission" date="2016-11" db="EMBL/GenBank/DDBJ databases">
        <authorList>
            <person name="Jaros S."/>
            <person name="Januszkiewicz K."/>
            <person name="Wedrychowicz H."/>
        </authorList>
    </citation>
    <scope>NUCLEOTIDE SEQUENCE [LARGE SCALE GENOMIC DNA]</scope>
    <source>
        <strain evidence="2 3">DSM 26991</strain>
    </source>
</reference>
<protein>
    <submittedName>
        <fullName evidence="2">3'-5' exonuclease</fullName>
    </submittedName>
</protein>
<dbReference type="SMART" id="SM00474">
    <property type="entry name" value="35EXOc"/>
    <property type="match status" value="1"/>
</dbReference>
<dbReference type="AlphaFoldDB" id="A0A1M4XKN2"/>
<dbReference type="GO" id="GO:0003676">
    <property type="term" value="F:nucleic acid binding"/>
    <property type="evidence" value="ECO:0007669"/>
    <property type="project" value="InterPro"/>
</dbReference>
<keyword evidence="2" id="KW-0269">Exonuclease</keyword>
<dbReference type="CDD" id="cd06141">
    <property type="entry name" value="WRN_exo"/>
    <property type="match status" value="1"/>
</dbReference>
<accession>A0A1M4XKN2</accession>
<organism evidence="2 3">
    <name type="scientific">Bacteroides luti</name>
    <dbReference type="NCBI Taxonomy" id="1297750"/>
    <lineage>
        <taxon>Bacteria</taxon>
        <taxon>Pseudomonadati</taxon>
        <taxon>Bacteroidota</taxon>
        <taxon>Bacteroidia</taxon>
        <taxon>Bacteroidales</taxon>
        <taxon>Bacteroidaceae</taxon>
        <taxon>Bacteroides</taxon>
    </lineage>
</organism>
<keyword evidence="2" id="KW-0378">Hydrolase</keyword>
<keyword evidence="3" id="KW-1185">Reference proteome</keyword>
<dbReference type="InterPro" id="IPR002562">
    <property type="entry name" value="3'-5'_exonuclease_dom"/>
</dbReference>
<evidence type="ECO:0000313" key="2">
    <source>
        <dbReference type="EMBL" id="SHE93976.1"/>
    </source>
</evidence>
<dbReference type="InterPro" id="IPR052408">
    <property type="entry name" value="Exonuclease_MUT-7-like"/>
</dbReference>
<dbReference type="InterPro" id="IPR036397">
    <property type="entry name" value="RNaseH_sf"/>
</dbReference>
<dbReference type="Pfam" id="PF01612">
    <property type="entry name" value="DNA_pol_A_exo1"/>
    <property type="match status" value="1"/>
</dbReference>
<dbReference type="OrthoDB" id="9793333at2"/>
<dbReference type="STRING" id="1297750.SAMN05444405_10461"/>
<evidence type="ECO:0000313" key="3">
    <source>
        <dbReference type="Proteomes" id="UP000184509"/>
    </source>
</evidence>
<proteinExistence type="predicted"/>
<evidence type="ECO:0000259" key="1">
    <source>
        <dbReference type="SMART" id="SM00474"/>
    </source>
</evidence>
<feature type="domain" description="3'-5' exonuclease" evidence="1">
    <location>
        <begin position="24"/>
        <end position="193"/>
    </location>
</feature>
<keyword evidence="2" id="KW-0540">Nuclease</keyword>
<name>A0A1M4XKN2_9BACE</name>
<dbReference type="Proteomes" id="UP000184509">
    <property type="component" value="Unassembled WGS sequence"/>
</dbReference>
<dbReference type="InterPro" id="IPR012337">
    <property type="entry name" value="RNaseH-like_sf"/>
</dbReference>
<dbReference type="SUPFAM" id="SSF53098">
    <property type="entry name" value="Ribonuclease H-like"/>
    <property type="match status" value="1"/>
</dbReference>
<gene>
    <name evidence="2" type="ORF">SAMN05444405_10461</name>
</gene>
<dbReference type="Gene3D" id="3.30.420.10">
    <property type="entry name" value="Ribonuclease H-like superfamily/Ribonuclease H"/>
    <property type="match status" value="1"/>
</dbReference>
<dbReference type="GO" id="GO:0006139">
    <property type="term" value="P:nucleobase-containing compound metabolic process"/>
    <property type="evidence" value="ECO:0007669"/>
    <property type="project" value="InterPro"/>
</dbReference>
<dbReference type="PANTHER" id="PTHR47765:SF2">
    <property type="entry name" value="EXONUCLEASE MUT-7 HOMOLOG"/>
    <property type="match status" value="1"/>
</dbReference>
<dbReference type="PANTHER" id="PTHR47765">
    <property type="entry name" value="3'-5' EXONUCLEASE DOMAIN-CONTAINING PROTEIN"/>
    <property type="match status" value="1"/>
</dbReference>
<dbReference type="EMBL" id="FQTV01000004">
    <property type="protein sequence ID" value="SHE93976.1"/>
    <property type="molecule type" value="Genomic_DNA"/>
</dbReference>
<dbReference type="GO" id="GO:0008408">
    <property type="term" value="F:3'-5' exonuclease activity"/>
    <property type="evidence" value="ECO:0007669"/>
    <property type="project" value="InterPro"/>
</dbReference>
<dbReference type="RefSeq" id="WP_073399765.1">
    <property type="nucleotide sequence ID" value="NZ_FQTV01000004.1"/>
</dbReference>